<evidence type="ECO:0000313" key="1">
    <source>
        <dbReference type="EMBL" id="SPU55870.1"/>
    </source>
</evidence>
<name>A0A2X1BHD5_BREVE</name>
<organism evidence="1 2">
    <name type="scientific">Brevundimonas vesicularis</name>
    <name type="common">Pseudomonas vesicularis</name>
    <dbReference type="NCBI Taxonomy" id="41276"/>
    <lineage>
        <taxon>Bacteria</taxon>
        <taxon>Pseudomonadati</taxon>
        <taxon>Pseudomonadota</taxon>
        <taxon>Alphaproteobacteria</taxon>
        <taxon>Caulobacterales</taxon>
        <taxon>Caulobacteraceae</taxon>
        <taxon>Brevundimonas</taxon>
    </lineage>
</organism>
<dbReference type="RefSeq" id="WP_112863702.1">
    <property type="nucleotide sequence ID" value="NZ_UAQP01000014.1"/>
</dbReference>
<reference evidence="1 2" key="1">
    <citation type="submission" date="2018-06" db="EMBL/GenBank/DDBJ databases">
        <authorList>
            <consortium name="Pathogen Informatics"/>
            <person name="Doyle S."/>
        </authorList>
    </citation>
    <scope>NUCLEOTIDE SEQUENCE [LARGE SCALE GENOMIC DNA]</scope>
    <source>
        <strain evidence="1 2">NCTC11166</strain>
    </source>
</reference>
<evidence type="ECO:0000313" key="2">
    <source>
        <dbReference type="Proteomes" id="UP000251186"/>
    </source>
</evidence>
<accession>A0A2X1BHD5</accession>
<dbReference type="Proteomes" id="UP000251186">
    <property type="component" value="Unassembled WGS sequence"/>
</dbReference>
<gene>
    <name evidence="1" type="ORF">NCTC11166_03273</name>
</gene>
<protein>
    <submittedName>
        <fullName evidence="1">Uncharacterized protein</fullName>
    </submittedName>
</protein>
<proteinExistence type="predicted"/>
<dbReference type="AlphaFoldDB" id="A0A2X1BHD5"/>
<dbReference type="EMBL" id="UAQP01000014">
    <property type="protein sequence ID" value="SPU55870.1"/>
    <property type="molecule type" value="Genomic_DNA"/>
</dbReference>
<sequence>MSIRVALKKDPVTKSLHGAYLGASITVRRLRSPEWHTARAAAQTVLQNDAELLPLLVEHDLLPEGGVRGWKRMRDDDPGAYADYLIGISAWLTAVECALVGISNWTGFTLDDGAPAPISREVLQSLFLDEKLSDQVMAVLTEAAVLLIVEGEPFGASPNGSSEQDPTA</sequence>